<sequence>MKAPLINIRNLHISLGTFLPEQLAPGVSFLEPGTAVPAATATPAGDVLVPPAIGEYWVGQGGIYAGIQQDEDGQLYHKIFAAEDVGRFAWGEHGTETTVTSKSNGVLNTCILRDTDGSFPAAEAAGNYTADGHHDFVLPSIAELNHAWTFIPDSFAKEAYWSSTQRSADGAYSMAFGAGWLGSSGKGIERLTRPVRSLPIQ</sequence>
<dbReference type="Proteomes" id="UP000408764">
    <property type="component" value="Unassembled WGS sequence"/>
</dbReference>
<evidence type="ECO:0000313" key="1">
    <source>
        <dbReference type="EMBL" id="MRJ38489.1"/>
    </source>
</evidence>
<comment type="caution">
    <text evidence="1">The sequence shown here is derived from an EMBL/GenBank/DDBJ whole genome shotgun (WGS) entry which is preliminary data.</text>
</comment>
<dbReference type="RefSeq" id="WP_153871643.1">
    <property type="nucleotide sequence ID" value="NZ_VOIW01000004.1"/>
</dbReference>
<accession>A0A5P1DFT6</accession>
<dbReference type="AlphaFoldDB" id="A0A5P1DFT6"/>
<dbReference type="OrthoDB" id="7349818at2"/>
<dbReference type="EMBL" id="VOIW01000004">
    <property type="protein sequence ID" value="MRJ38489.1"/>
    <property type="molecule type" value="Genomic_DNA"/>
</dbReference>
<protein>
    <submittedName>
        <fullName evidence="1">DUF1566 domain-containing protein</fullName>
    </submittedName>
</protein>
<proteinExistence type="predicted"/>
<reference evidence="1 2" key="1">
    <citation type="submission" date="2019-08" db="EMBL/GenBank/DDBJ databases">
        <title>Pseudomonas haemolytica sp. nov. isolated from raw milk and skim milk concentrate.</title>
        <authorList>
            <person name="Hofmann K."/>
            <person name="Huptas C."/>
            <person name="Doll E."/>
            <person name="Scherer S."/>
            <person name="Wenning M."/>
        </authorList>
    </citation>
    <scope>NUCLEOTIDE SEQUENCE [LARGE SCALE GENOMIC DNA]</scope>
    <source>
        <strain evidence="1 2">DSM 108987</strain>
    </source>
</reference>
<gene>
    <name evidence="1" type="ORF">FRT59_16140</name>
</gene>
<evidence type="ECO:0000313" key="2">
    <source>
        <dbReference type="Proteomes" id="UP000408764"/>
    </source>
</evidence>
<name>A0A5P1DFT6_9PSED</name>
<organism evidence="1 2">
    <name type="scientific">Pseudomonas haemolytica</name>
    <dbReference type="NCBI Taxonomy" id="2600065"/>
    <lineage>
        <taxon>Bacteria</taxon>
        <taxon>Pseudomonadati</taxon>
        <taxon>Pseudomonadota</taxon>
        <taxon>Gammaproteobacteria</taxon>
        <taxon>Pseudomonadales</taxon>
        <taxon>Pseudomonadaceae</taxon>
        <taxon>Pseudomonas</taxon>
    </lineage>
</organism>